<keyword evidence="9" id="KW-1185">Reference proteome</keyword>
<dbReference type="CDD" id="cd07061">
    <property type="entry name" value="HP_HAP_like"/>
    <property type="match status" value="1"/>
</dbReference>
<evidence type="ECO:0000256" key="5">
    <source>
        <dbReference type="ARBA" id="ARBA00023157"/>
    </source>
</evidence>
<name>G0R537_ICHMU</name>
<keyword evidence="7" id="KW-0472">Membrane</keyword>
<gene>
    <name evidence="8" type="ORF">IMG5_196220</name>
</gene>
<keyword evidence="7" id="KW-0812">Transmembrane</keyword>
<dbReference type="EMBL" id="GL984360">
    <property type="protein sequence ID" value="EGR27439.1"/>
    <property type="molecule type" value="Genomic_DNA"/>
</dbReference>
<evidence type="ECO:0008006" key="10">
    <source>
        <dbReference type="Google" id="ProtNLM"/>
    </source>
</evidence>
<dbReference type="PROSITE" id="PS00616">
    <property type="entry name" value="HIS_ACID_PHOSPHAT_1"/>
    <property type="match status" value="1"/>
</dbReference>
<keyword evidence="7" id="KW-1133">Transmembrane helix</keyword>
<organism evidence="8 9">
    <name type="scientific">Ichthyophthirius multifiliis</name>
    <name type="common">White spot disease agent</name>
    <name type="synonym">Ich</name>
    <dbReference type="NCBI Taxonomy" id="5932"/>
    <lineage>
        <taxon>Eukaryota</taxon>
        <taxon>Sar</taxon>
        <taxon>Alveolata</taxon>
        <taxon>Ciliophora</taxon>
        <taxon>Intramacronucleata</taxon>
        <taxon>Oligohymenophorea</taxon>
        <taxon>Hymenostomatida</taxon>
        <taxon>Ophryoglenina</taxon>
        <taxon>Ichthyophthirius</taxon>
    </lineage>
</organism>
<evidence type="ECO:0000313" key="8">
    <source>
        <dbReference type="EMBL" id="EGR27439.1"/>
    </source>
</evidence>
<reference evidence="8 9" key="1">
    <citation type="submission" date="2011-07" db="EMBL/GenBank/DDBJ databases">
        <authorList>
            <person name="Coyne R."/>
            <person name="Brami D."/>
            <person name="Johnson J."/>
            <person name="Hostetler J."/>
            <person name="Hannick L."/>
            <person name="Clark T."/>
            <person name="Cassidy-Hanley D."/>
            <person name="Inman J."/>
        </authorList>
    </citation>
    <scope>NUCLEOTIDE SEQUENCE [LARGE SCALE GENOMIC DNA]</scope>
    <source>
        <strain evidence="8 9">G5</strain>
    </source>
</reference>
<dbReference type="InterPro" id="IPR029033">
    <property type="entry name" value="His_PPase_superfam"/>
</dbReference>
<dbReference type="STRING" id="857967.G0R537"/>
<dbReference type="SUPFAM" id="SSF53254">
    <property type="entry name" value="Phosphoglycerate mutase-like"/>
    <property type="match status" value="1"/>
</dbReference>
<proteinExistence type="inferred from homology"/>
<dbReference type="InterPro" id="IPR033379">
    <property type="entry name" value="Acid_Pase_AS"/>
</dbReference>
<feature type="transmembrane region" description="Helical" evidence="7">
    <location>
        <begin position="424"/>
        <end position="445"/>
    </location>
</feature>
<dbReference type="InterPro" id="IPR000560">
    <property type="entry name" value="His_Pase_clade-2"/>
</dbReference>
<keyword evidence="4" id="KW-0378">Hydrolase</keyword>
<protein>
    <recommendedName>
        <fullName evidence="10">Histidine acid phosphatase family protein</fullName>
    </recommendedName>
</protein>
<evidence type="ECO:0000256" key="1">
    <source>
        <dbReference type="ARBA" id="ARBA00000032"/>
    </source>
</evidence>
<dbReference type="OMA" id="ARNPYYC"/>
<accession>G0R537</accession>
<dbReference type="PANTHER" id="PTHR11567:SF211">
    <property type="entry name" value="PROSTATIC ACID PHOSPHATASE"/>
    <property type="match status" value="1"/>
</dbReference>
<dbReference type="GeneID" id="14903498"/>
<keyword evidence="6" id="KW-0325">Glycoprotein</keyword>
<evidence type="ECO:0000256" key="6">
    <source>
        <dbReference type="ARBA" id="ARBA00023180"/>
    </source>
</evidence>
<sequence length="468" mass="55636">MKQSDLKLVIEVFRHGARYPIYDVYDAPQQIYYLGQLTSVGMRQHFQLGQILRQEYIIERKFLPQNYDHNQLYVVSTESNRLKIIYIINIYFLQKKRTLMSAQSQLAGLYPLNYGSQIENSILKSPELMKKILTPPFESIIQQIQDYKNYTNYALPQGHQPIPIIINNKILKAYTTSNCPQQKYWMQENSKSDDWKRIKGHFQNSIDKFCKILGLNIDQTGFEEVQLYLDTFISDKFQNRKIVQQIEEDQELWNDLNLIYTILPHLQLYKKPEQKKAVVTPFFKQIIKNFEDNIKQKSTYKWYMNSAHDTTIEMISQGLNLTSWECMEKAKLGILENNSICIYTYPGFASNIIFEMYESQNLERFIMVRYNGTYQRICDQTSIYCNYDVFKDYLLNSVVEDYDQVCGLIDKQIQVYKTPTSTLILLYFLGLLCLVFLAYSIYLRIRIREYLKNNMDKQIEHIKFEDIT</sequence>
<evidence type="ECO:0000256" key="3">
    <source>
        <dbReference type="ARBA" id="ARBA00022729"/>
    </source>
</evidence>
<dbReference type="Proteomes" id="UP000008983">
    <property type="component" value="Unassembled WGS sequence"/>
</dbReference>
<dbReference type="InParanoid" id="G0R537"/>
<keyword evidence="3" id="KW-0732">Signal</keyword>
<comment type="similarity">
    <text evidence="2">Belongs to the histidine acid phosphatase family.</text>
</comment>
<evidence type="ECO:0000256" key="2">
    <source>
        <dbReference type="ARBA" id="ARBA00005375"/>
    </source>
</evidence>
<comment type="catalytic activity">
    <reaction evidence="1">
        <text>a phosphate monoester + H2O = an alcohol + phosphate</text>
        <dbReference type="Rhea" id="RHEA:15017"/>
        <dbReference type="ChEBI" id="CHEBI:15377"/>
        <dbReference type="ChEBI" id="CHEBI:30879"/>
        <dbReference type="ChEBI" id="CHEBI:43474"/>
        <dbReference type="ChEBI" id="CHEBI:67140"/>
        <dbReference type="EC" id="3.1.3.2"/>
    </reaction>
</comment>
<dbReference type="AlphaFoldDB" id="G0R537"/>
<dbReference type="PANTHER" id="PTHR11567">
    <property type="entry name" value="ACID PHOSPHATASE-RELATED"/>
    <property type="match status" value="1"/>
</dbReference>
<evidence type="ECO:0000256" key="7">
    <source>
        <dbReference type="SAM" id="Phobius"/>
    </source>
</evidence>
<dbReference type="Pfam" id="PF00328">
    <property type="entry name" value="His_Phos_2"/>
    <property type="match status" value="2"/>
</dbReference>
<dbReference type="InterPro" id="IPR050645">
    <property type="entry name" value="Histidine_acid_phosphatase"/>
</dbReference>
<dbReference type="eggNOG" id="KOG3720">
    <property type="taxonomic scope" value="Eukaryota"/>
</dbReference>
<evidence type="ECO:0000313" key="9">
    <source>
        <dbReference type="Proteomes" id="UP000008983"/>
    </source>
</evidence>
<keyword evidence="5" id="KW-1015">Disulfide bond</keyword>
<dbReference type="GO" id="GO:0003993">
    <property type="term" value="F:acid phosphatase activity"/>
    <property type="evidence" value="ECO:0007669"/>
    <property type="project" value="UniProtKB-EC"/>
</dbReference>
<dbReference type="RefSeq" id="XP_004024349.1">
    <property type="nucleotide sequence ID" value="XM_004024300.1"/>
</dbReference>
<dbReference type="Gene3D" id="3.40.50.1240">
    <property type="entry name" value="Phosphoglycerate mutase-like"/>
    <property type="match status" value="1"/>
</dbReference>
<evidence type="ECO:0000256" key="4">
    <source>
        <dbReference type="ARBA" id="ARBA00022801"/>
    </source>
</evidence>
<dbReference type="OrthoDB" id="299201at2759"/>